<dbReference type="Proteomes" id="UP000070260">
    <property type="component" value="Chromosome"/>
</dbReference>
<accession>A0A127EG83</accession>
<dbReference type="GO" id="GO:0003677">
    <property type="term" value="F:DNA binding"/>
    <property type="evidence" value="ECO:0007669"/>
    <property type="project" value="UniProtKB-KW"/>
</dbReference>
<keyword evidence="4 6" id="KW-0238">DNA-binding</keyword>
<dbReference type="NCBIfam" id="TIGR02937">
    <property type="entry name" value="sigma70-ECF"/>
    <property type="match status" value="1"/>
</dbReference>
<dbReference type="SUPFAM" id="SSF88946">
    <property type="entry name" value="Sigma2 domain of RNA polymerase sigma factors"/>
    <property type="match status" value="1"/>
</dbReference>
<feature type="domain" description="RNA polymerase sigma factor 70 region 4 type 2" evidence="8">
    <location>
        <begin position="117"/>
        <end position="168"/>
    </location>
</feature>
<dbReference type="AlphaFoldDB" id="A0A127EG83"/>
<dbReference type="InterPro" id="IPR013324">
    <property type="entry name" value="RNA_pol_sigma_r3/r4-like"/>
</dbReference>
<dbReference type="RefSeq" id="WP_061426646.1">
    <property type="nucleotide sequence ID" value="NZ_CATNZO010000001.1"/>
</dbReference>
<comment type="similarity">
    <text evidence="1 6">Belongs to the sigma-70 factor family. ECF subfamily.</text>
</comment>
<dbReference type="GO" id="GO:0006950">
    <property type="term" value="P:response to stress"/>
    <property type="evidence" value="ECO:0007669"/>
    <property type="project" value="UniProtKB-ARBA"/>
</dbReference>
<dbReference type="PATRIC" id="fig|1502.177.peg.790"/>
<evidence type="ECO:0000256" key="6">
    <source>
        <dbReference type="RuleBase" id="RU000716"/>
    </source>
</evidence>
<dbReference type="Pfam" id="PF04542">
    <property type="entry name" value="Sigma70_r2"/>
    <property type="match status" value="1"/>
</dbReference>
<proteinExistence type="inferred from homology"/>
<reference evidence="9 10" key="1">
    <citation type="journal article" date="2016" name="PLoS ONE">
        <title>Plasmid Characterization and Chromosome Analysis of Two netF+ Clostridium perfringens Isolates Associated with Foal and Canine Necrotizing Enteritis.</title>
        <authorList>
            <person name="Mehdizadeh Gohari I."/>
            <person name="Kropinski A.M."/>
            <person name="Weese S.J."/>
            <person name="Parreira V.R."/>
            <person name="Whitehead A.E."/>
            <person name="Boerlin P."/>
            <person name="Prescott J.F."/>
        </authorList>
    </citation>
    <scope>NUCLEOTIDE SEQUENCE [LARGE SCALE GENOMIC DNA]</scope>
    <source>
        <strain evidence="9 10">JP838</strain>
    </source>
</reference>
<organism evidence="9 10">
    <name type="scientific">Clostridium perfringens</name>
    <dbReference type="NCBI Taxonomy" id="1502"/>
    <lineage>
        <taxon>Bacteria</taxon>
        <taxon>Bacillati</taxon>
        <taxon>Bacillota</taxon>
        <taxon>Clostridia</taxon>
        <taxon>Eubacteriales</taxon>
        <taxon>Clostridiaceae</taxon>
        <taxon>Clostridium</taxon>
    </lineage>
</organism>
<dbReference type="EMBL" id="CP010994">
    <property type="protein sequence ID" value="AMN34949.1"/>
    <property type="molecule type" value="Genomic_DNA"/>
</dbReference>
<keyword evidence="3 6" id="KW-0731">Sigma factor</keyword>
<dbReference type="GO" id="GO:0006352">
    <property type="term" value="P:DNA-templated transcription initiation"/>
    <property type="evidence" value="ECO:0007669"/>
    <property type="project" value="InterPro"/>
</dbReference>
<dbReference type="Pfam" id="PF08281">
    <property type="entry name" value="Sigma70_r4_2"/>
    <property type="match status" value="1"/>
</dbReference>
<gene>
    <name evidence="9" type="ORF">JFP838_04015</name>
</gene>
<dbReference type="InterPro" id="IPR036388">
    <property type="entry name" value="WH-like_DNA-bd_sf"/>
</dbReference>
<name>A0A127EG83_CLOPF</name>
<keyword evidence="5 6" id="KW-0804">Transcription</keyword>
<evidence type="ECO:0000259" key="8">
    <source>
        <dbReference type="Pfam" id="PF08281"/>
    </source>
</evidence>
<dbReference type="InterPro" id="IPR014284">
    <property type="entry name" value="RNA_pol_sigma-70_dom"/>
</dbReference>
<dbReference type="InterPro" id="IPR013249">
    <property type="entry name" value="RNA_pol_sigma70_r4_t2"/>
</dbReference>
<feature type="domain" description="RNA polymerase sigma-70 region 2" evidence="7">
    <location>
        <begin position="29"/>
        <end position="96"/>
    </location>
</feature>
<evidence type="ECO:0000256" key="4">
    <source>
        <dbReference type="ARBA" id="ARBA00023125"/>
    </source>
</evidence>
<dbReference type="SUPFAM" id="SSF88659">
    <property type="entry name" value="Sigma3 and sigma4 domains of RNA polymerase sigma factors"/>
    <property type="match status" value="1"/>
</dbReference>
<evidence type="ECO:0000256" key="3">
    <source>
        <dbReference type="ARBA" id="ARBA00023082"/>
    </source>
</evidence>
<dbReference type="InterPro" id="IPR000838">
    <property type="entry name" value="RNA_pol_sigma70_ECF_CS"/>
</dbReference>
<dbReference type="Gene3D" id="1.10.10.10">
    <property type="entry name" value="Winged helix-like DNA-binding domain superfamily/Winged helix DNA-binding domain"/>
    <property type="match status" value="1"/>
</dbReference>
<protein>
    <recommendedName>
        <fullName evidence="6">RNA polymerase sigma factor</fullName>
    </recommendedName>
</protein>
<dbReference type="InterPro" id="IPR013325">
    <property type="entry name" value="RNA_pol_sigma_r2"/>
</dbReference>
<dbReference type="InterPro" id="IPR039425">
    <property type="entry name" value="RNA_pol_sigma-70-like"/>
</dbReference>
<dbReference type="PANTHER" id="PTHR43133">
    <property type="entry name" value="RNA POLYMERASE ECF-TYPE SIGMA FACTO"/>
    <property type="match status" value="1"/>
</dbReference>
<evidence type="ECO:0000313" key="10">
    <source>
        <dbReference type="Proteomes" id="UP000070260"/>
    </source>
</evidence>
<dbReference type="InterPro" id="IPR007627">
    <property type="entry name" value="RNA_pol_sigma70_r2"/>
</dbReference>
<evidence type="ECO:0000259" key="7">
    <source>
        <dbReference type="Pfam" id="PF04542"/>
    </source>
</evidence>
<evidence type="ECO:0000256" key="1">
    <source>
        <dbReference type="ARBA" id="ARBA00010641"/>
    </source>
</evidence>
<sequence length="172" mass="20197">MELLSFLEHRKTSMVSQAKKGDKDAFLSLIDENRLSIYRVARGILNNKEDIEDVLQNTIIKSYEKIGTLKKDEFFKTWIIRILINECNLILRRNKKTIFLDKLENEESYSDDYGNIELTSVVNSLSEDLRITTVLYYFEDMSTKEISEMLNIAEGTVRSRLARAREKLRDFI</sequence>
<evidence type="ECO:0000256" key="2">
    <source>
        <dbReference type="ARBA" id="ARBA00023015"/>
    </source>
</evidence>
<keyword evidence="2 6" id="KW-0805">Transcription regulation</keyword>
<dbReference type="CDD" id="cd06171">
    <property type="entry name" value="Sigma70_r4"/>
    <property type="match status" value="1"/>
</dbReference>
<dbReference type="GO" id="GO:0016987">
    <property type="term" value="F:sigma factor activity"/>
    <property type="evidence" value="ECO:0007669"/>
    <property type="project" value="UniProtKB-KW"/>
</dbReference>
<dbReference type="OrthoDB" id="9782703at2"/>
<dbReference type="PANTHER" id="PTHR43133:SF51">
    <property type="entry name" value="RNA POLYMERASE SIGMA FACTOR"/>
    <property type="match status" value="1"/>
</dbReference>
<dbReference type="Gene3D" id="1.10.1740.10">
    <property type="match status" value="1"/>
</dbReference>
<evidence type="ECO:0000313" key="9">
    <source>
        <dbReference type="EMBL" id="AMN34949.1"/>
    </source>
</evidence>
<dbReference type="PROSITE" id="PS01063">
    <property type="entry name" value="SIGMA70_ECF"/>
    <property type="match status" value="1"/>
</dbReference>
<evidence type="ECO:0000256" key="5">
    <source>
        <dbReference type="ARBA" id="ARBA00023163"/>
    </source>
</evidence>